<gene>
    <name evidence="2" type="ORF">FMOSSE_LOCUS1374</name>
</gene>
<organism evidence="2 3">
    <name type="scientific">Funneliformis mosseae</name>
    <name type="common">Endomycorrhizal fungus</name>
    <name type="synonym">Glomus mosseae</name>
    <dbReference type="NCBI Taxonomy" id="27381"/>
    <lineage>
        <taxon>Eukaryota</taxon>
        <taxon>Fungi</taxon>
        <taxon>Fungi incertae sedis</taxon>
        <taxon>Mucoromycota</taxon>
        <taxon>Glomeromycotina</taxon>
        <taxon>Glomeromycetes</taxon>
        <taxon>Glomerales</taxon>
        <taxon>Glomeraceae</taxon>
        <taxon>Funneliformis</taxon>
    </lineage>
</organism>
<keyword evidence="3" id="KW-1185">Reference proteome</keyword>
<dbReference type="Proteomes" id="UP000789375">
    <property type="component" value="Unassembled WGS sequence"/>
</dbReference>
<comment type="caution">
    <text evidence="2">The sequence shown here is derived from an EMBL/GenBank/DDBJ whole genome shotgun (WGS) entry which is preliminary data.</text>
</comment>
<protein>
    <submittedName>
        <fullName evidence="2">12403_t:CDS:1</fullName>
    </submittedName>
</protein>
<name>A0A9N8VHZ1_FUNMO</name>
<evidence type="ECO:0000256" key="1">
    <source>
        <dbReference type="SAM" id="MobiDB-lite"/>
    </source>
</evidence>
<dbReference type="EMBL" id="CAJVPP010000158">
    <property type="protein sequence ID" value="CAG8448962.1"/>
    <property type="molecule type" value="Genomic_DNA"/>
</dbReference>
<reference evidence="2" key="1">
    <citation type="submission" date="2021-06" db="EMBL/GenBank/DDBJ databases">
        <authorList>
            <person name="Kallberg Y."/>
            <person name="Tangrot J."/>
            <person name="Rosling A."/>
        </authorList>
    </citation>
    <scope>NUCLEOTIDE SEQUENCE</scope>
    <source>
        <strain evidence="2">87-6 pot B 2015</strain>
    </source>
</reference>
<feature type="compositionally biased region" description="Basic and acidic residues" evidence="1">
    <location>
        <begin position="90"/>
        <end position="111"/>
    </location>
</feature>
<evidence type="ECO:0000313" key="3">
    <source>
        <dbReference type="Proteomes" id="UP000789375"/>
    </source>
</evidence>
<proteinExistence type="predicted"/>
<sequence>MHYLDEKRFWLVVSLCEKQYEVLGSITSTNPSELSAELLQDENFSDLNISEILEDMDKAEGALNELDERLDNLNAKIDALLEEQAPNEIKSAEEEKTEVKQSEEKSDKEKN</sequence>
<feature type="region of interest" description="Disordered" evidence="1">
    <location>
        <begin position="84"/>
        <end position="111"/>
    </location>
</feature>
<accession>A0A9N8VHZ1</accession>
<dbReference type="AlphaFoldDB" id="A0A9N8VHZ1"/>
<evidence type="ECO:0000313" key="2">
    <source>
        <dbReference type="EMBL" id="CAG8448962.1"/>
    </source>
</evidence>